<dbReference type="GO" id="GO:0019731">
    <property type="term" value="P:antibacterial humoral response"/>
    <property type="evidence" value="ECO:0007669"/>
    <property type="project" value="TreeGrafter"/>
</dbReference>
<keyword evidence="3" id="KW-0732">Signal</keyword>
<protein>
    <submittedName>
        <fullName evidence="6">WAP four-disulfide core domain protein 3 isoform X1</fullName>
    </submittedName>
</protein>
<proteinExistence type="predicted"/>
<dbReference type="Gene3D" id="4.10.75.10">
    <property type="entry name" value="Elafin-like"/>
    <property type="match status" value="2"/>
</dbReference>
<name>A0A6P5IRS2_PHACI</name>
<evidence type="ECO:0000313" key="6">
    <source>
        <dbReference type="RefSeq" id="XP_020821284.1"/>
    </source>
</evidence>
<dbReference type="Proteomes" id="UP000515140">
    <property type="component" value="Unplaced"/>
</dbReference>
<dbReference type="PANTHER" id="PTHR19441">
    <property type="entry name" value="WHEY ACDIC PROTEIN WAP"/>
    <property type="match status" value="1"/>
</dbReference>
<dbReference type="AlphaFoldDB" id="A0A6P5IRS2"/>
<dbReference type="GO" id="GO:0005615">
    <property type="term" value="C:extracellular space"/>
    <property type="evidence" value="ECO:0007669"/>
    <property type="project" value="TreeGrafter"/>
</dbReference>
<feature type="region of interest" description="Disordered" evidence="2">
    <location>
        <begin position="34"/>
        <end position="61"/>
    </location>
</feature>
<dbReference type="Pfam" id="PF00095">
    <property type="entry name" value="WAP"/>
    <property type="match status" value="2"/>
</dbReference>
<evidence type="ECO:0000259" key="4">
    <source>
        <dbReference type="PROSITE" id="PS51390"/>
    </source>
</evidence>
<organism evidence="5 6">
    <name type="scientific">Phascolarctos cinereus</name>
    <name type="common">Koala</name>
    <dbReference type="NCBI Taxonomy" id="38626"/>
    <lineage>
        <taxon>Eukaryota</taxon>
        <taxon>Metazoa</taxon>
        <taxon>Chordata</taxon>
        <taxon>Craniata</taxon>
        <taxon>Vertebrata</taxon>
        <taxon>Euteleostomi</taxon>
        <taxon>Mammalia</taxon>
        <taxon>Metatheria</taxon>
        <taxon>Diprotodontia</taxon>
        <taxon>Phascolarctidae</taxon>
        <taxon>Phascolarctos</taxon>
    </lineage>
</organism>
<gene>
    <name evidence="6" type="primary">WFDC3</name>
</gene>
<feature type="domain" description="WAP" evidence="4">
    <location>
        <begin position="74"/>
        <end position="117"/>
    </location>
</feature>
<dbReference type="InParanoid" id="A0A6P5IRS2"/>
<dbReference type="SUPFAM" id="SSF57256">
    <property type="entry name" value="Elafin-like"/>
    <property type="match status" value="2"/>
</dbReference>
<evidence type="ECO:0000256" key="1">
    <source>
        <dbReference type="ARBA" id="ARBA00022690"/>
    </source>
</evidence>
<feature type="domain" description="WAP" evidence="4">
    <location>
        <begin position="123"/>
        <end position="162"/>
    </location>
</feature>
<keyword evidence="5" id="KW-1185">Reference proteome</keyword>
<dbReference type="PANTHER" id="PTHR19441:SF97">
    <property type="entry name" value="WAP FOUR-DISULFIDE CORE DOMAIN PROTEIN 3"/>
    <property type="match status" value="1"/>
</dbReference>
<dbReference type="RefSeq" id="XP_020821284.1">
    <property type="nucleotide sequence ID" value="XM_020965625.1"/>
</dbReference>
<reference evidence="6" key="1">
    <citation type="submission" date="2025-08" db="UniProtKB">
        <authorList>
            <consortium name="RefSeq"/>
        </authorList>
    </citation>
    <scope>IDENTIFICATION</scope>
    <source>
        <tissue evidence="6">Spleen</tissue>
    </source>
</reference>
<dbReference type="SMART" id="SM00217">
    <property type="entry name" value="WAP"/>
    <property type="match status" value="2"/>
</dbReference>
<dbReference type="KEGG" id="pcw:110193681"/>
<evidence type="ECO:0000313" key="5">
    <source>
        <dbReference type="Proteomes" id="UP000515140"/>
    </source>
</evidence>
<feature type="signal peptide" evidence="3">
    <location>
        <begin position="1"/>
        <end position="24"/>
    </location>
</feature>
<keyword evidence="1" id="KW-0646">Protease inhibitor</keyword>
<feature type="chain" id="PRO_5028380308" evidence="3">
    <location>
        <begin position="25"/>
        <end position="197"/>
    </location>
</feature>
<sequence length="197" mass="21068">MKPTLLSPFLMLLIFSLLLPPLTGSFLFKGPTKISHKNPSPPPLDSSEPLPSTDNTTEAPANMGITLKDAATKLSEKPGLCPKDLLPCKELCHGDDSCPHGQKCCSTGCGHMCQGNTEGGWNGHCPLILQSLCIMGCKTDENCPHGEKCCKSGCGQFCVAPILTQNSTQTPEEEPAPQNFKETPIPKILPVLETQVN</sequence>
<dbReference type="InterPro" id="IPR036645">
    <property type="entry name" value="Elafin-like_sf"/>
</dbReference>
<evidence type="ECO:0000256" key="2">
    <source>
        <dbReference type="SAM" id="MobiDB-lite"/>
    </source>
</evidence>
<dbReference type="CTD" id="140686"/>
<dbReference type="InterPro" id="IPR008197">
    <property type="entry name" value="WAP_dom"/>
</dbReference>
<dbReference type="InterPro" id="IPR050514">
    <property type="entry name" value="WAP_four-disulfide_core"/>
</dbReference>
<dbReference type="GO" id="GO:0004867">
    <property type="term" value="F:serine-type endopeptidase inhibitor activity"/>
    <property type="evidence" value="ECO:0007669"/>
    <property type="project" value="TreeGrafter"/>
</dbReference>
<dbReference type="GeneID" id="110193681"/>
<dbReference type="PROSITE" id="PS51390">
    <property type="entry name" value="WAP"/>
    <property type="match status" value="2"/>
</dbReference>
<accession>A0A6P5IRS2</accession>
<dbReference type="PRINTS" id="PR00003">
    <property type="entry name" value="4DISULPHCORE"/>
</dbReference>
<evidence type="ECO:0000256" key="3">
    <source>
        <dbReference type="SAM" id="SignalP"/>
    </source>
</evidence>
<dbReference type="GO" id="GO:0045087">
    <property type="term" value="P:innate immune response"/>
    <property type="evidence" value="ECO:0007669"/>
    <property type="project" value="TreeGrafter"/>
</dbReference>